<reference evidence="2" key="1">
    <citation type="submission" date="2018-12" db="EMBL/GenBank/DDBJ databases">
        <authorList>
            <consortium name="Pathogen Informatics"/>
        </authorList>
    </citation>
    <scope>NUCLEOTIDE SEQUENCE [LARGE SCALE GENOMIC DNA]</scope>
    <source>
        <strain evidence="2">NCTC10643</strain>
    </source>
</reference>
<gene>
    <name evidence="2" type="ORF">NCTC10643_00553</name>
</gene>
<evidence type="ECO:0000313" key="2">
    <source>
        <dbReference type="EMBL" id="VEI75605.1"/>
    </source>
</evidence>
<dbReference type="RefSeq" id="WP_126301412.1">
    <property type="nucleotide sequence ID" value="NZ_LR134495.1"/>
</dbReference>
<dbReference type="EMBL" id="LR134495">
    <property type="protein sequence ID" value="VEI75605.1"/>
    <property type="molecule type" value="Genomic_DNA"/>
</dbReference>
<dbReference type="GO" id="GO:0006355">
    <property type="term" value="P:regulation of DNA-templated transcription"/>
    <property type="evidence" value="ECO:0007669"/>
    <property type="project" value="InterPro"/>
</dbReference>
<accession>A0A448T6W8</accession>
<dbReference type="InterPro" id="IPR000551">
    <property type="entry name" value="MerR-type_HTH_dom"/>
</dbReference>
<feature type="domain" description="HTH merR-type" evidence="1">
    <location>
        <begin position="2"/>
        <end position="72"/>
    </location>
</feature>
<name>A0A448T6W8_MANHA</name>
<protein>
    <submittedName>
        <fullName evidence="2">Cd(II)/Pb(II)-responsive transcriptional regulator</fullName>
    </submittedName>
</protein>
<dbReference type="InterPro" id="IPR009061">
    <property type="entry name" value="DNA-bd_dom_put_sf"/>
</dbReference>
<proteinExistence type="predicted"/>
<dbReference type="Proteomes" id="UP000271188">
    <property type="component" value="Chromosome"/>
</dbReference>
<dbReference type="Gene3D" id="1.10.1660.10">
    <property type="match status" value="1"/>
</dbReference>
<dbReference type="AlphaFoldDB" id="A0A448T6W8"/>
<dbReference type="SUPFAM" id="SSF46955">
    <property type="entry name" value="Putative DNA-binding domain"/>
    <property type="match status" value="1"/>
</dbReference>
<sequence>MLKMNDLVKLSNTPKSTILYYIKEGILPEPYKDKPNFHLYDESNVKLLEFIKYLQTNCNASISQIKTLFLQPDFDKNNPYESLIHTFSLMLGERNETFDSAQLCNEFKISEQMLNEYIEKGLLNPREGIFTWKERDILAIIRRCNETELNLLQTYIDVAKKLAQFEVNITLESLSNSVQQDEKLKHFFDILLILKPYFFNMETLKTYQQSEK</sequence>
<evidence type="ECO:0000259" key="1">
    <source>
        <dbReference type="SMART" id="SM00422"/>
    </source>
</evidence>
<dbReference type="SMART" id="SM00422">
    <property type="entry name" value="HTH_MERR"/>
    <property type="match status" value="1"/>
</dbReference>
<dbReference type="GO" id="GO:0003677">
    <property type="term" value="F:DNA binding"/>
    <property type="evidence" value="ECO:0007669"/>
    <property type="project" value="InterPro"/>
</dbReference>
<organism evidence="2 3">
    <name type="scientific">Mannheimia haemolytica</name>
    <name type="common">Pasteurella haemolytica</name>
    <dbReference type="NCBI Taxonomy" id="75985"/>
    <lineage>
        <taxon>Bacteria</taxon>
        <taxon>Pseudomonadati</taxon>
        <taxon>Pseudomonadota</taxon>
        <taxon>Gammaproteobacteria</taxon>
        <taxon>Pasteurellales</taxon>
        <taxon>Pasteurellaceae</taxon>
        <taxon>Mannheimia</taxon>
    </lineage>
</organism>
<evidence type="ECO:0000313" key="3">
    <source>
        <dbReference type="Proteomes" id="UP000271188"/>
    </source>
</evidence>
<dbReference type="Pfam" id="PF13411">
    <property type="entry name" value="MerR_1"/>
    <property type="match status" value="1"/>
</dbReference>